<gene>
    <name evidence="3" type="primary">LOC106465747</name>
</gene>
<feature type="region of interest" description="Disordered" evidence="1">
    <location>
        <begin position="301"/>
        <end position="334"/>
    </location>
</feature>
<dbReference type="GeneID" id="106465747"/>
<feature type="compositionally biased region" description="Polar residues" evidence="1">
    <location>
        <begin position="591"/>
        <end position="609"/>
    </location>
</feature>
<name>A0ABM1T0G3_LIMPO</name>
<protein>
    <submittedName>
        <fullName evidence="3">Uncharacterized protein LOC106465747 isoform X1</fullName>
    </submittedName>
</protein>
<dbReference type="Proteomes" id="UP000694941">
    <property type="component" value="Unplaced"/>
</dbReference>
<feature type="region of interest" description="Disordered" evidence="1">
    <location>
        <begin position="63"/>
        <end position="175"/>
    </location>
</feature>
<keyword evidence="2" id="KW-1185">Reference proteome</keyword>
<feature type="region of interest" description="Disordered" evidence="1">
    <location>
        <begin position="591"/>
        <end position="611"/>
    </location>
</feature>
<feature type="compositionally biased region" description="Basic and acidic residues" evidence="1">
    <location>
        <begin position="68"/>
        <end position="98"/>
    </location>
</feature>
<dbReference type="RefSeq" id="XP_022249369.1">
    <property type="nucleotide sequence ID" value="XM_022393661.1"/>
</dbReference>
<proteinExistence type="predicted"/>
<evidence type="ECO:0000313" key="3">
    <source>
        <dbReference type="RefSeq" id="XP_022249369.1"/>
    </source>
</evidence>
<dbReference type="PANTHER" id="PTHR22089:SF2">
    <property type="entry name" value="MIRROR-IMAGE POLYDACTYLY GENE 1 PROTEIN"/>
    <property type="match status" value="1"/>
</dbReference>
<feature type="compositionally biased region" description="Polar residues" evidence="1">
    <location>
        <begin position="99"/>
        <end position="119"/>
    </location>
</feature>
<evidence type="ECO:0000313" key="2">
    <source>
        <dbReference type="Proteomes" id="UP000694941"/>
    </source>
</evidence>
<dbReference type="InterPro" id="IPR026175">
    <property type="entry name" value="MIPOL1"/>
</dbReference>
<organism evidence="2 3">
    <name type="scientific">Limulus polyphemus</name>
    <name type="common">Atlantic horseshoe crab</name>
    <dbReference type="NCBI Taxonomy" id="6850"/>
    <lineage>
        <taxon>Eukaryota</taxon>
        <taxon>Metazoa</taxon>
        <taxon>Ecdysozoa</taxon>
        <taxon>Arthropoda</taxon>
        <taxon>Chelicerata</taxon>
        <taxon>Merostomata</taxon>
        <taxon>Xiphosura</taxon>
        <taxon>Limulidae</taxon>
        <taxon>Limulus</taxon>
    </lineage>
</organism>
<sequence length="660" mass="75985">MAVQNKCKRKDLVRSIKFGVPFYSRHKSVFYVGDEEYNPIDKNGAEEVTASLNFDKKQKENQWNYAEQKCKEESSSGDDHLSQPDADQSLKSEEEITKNRVNYSLNRSTSSSMMETKSCSPPPKPPRRRHSGKSLTNLDPESSVNLKKLVHRHNHQKYSMSENSESESLDSYKKNKNDRQSLDEFYYSLPARLSQETSFKKSNSSPRLEKKQLFCSTPLCKESRYCSPSSTSHSLASIYYTPLEYRNKSNHLGLDTLWNSYNQVLYPLKRSSDQTLKTSSCGLVKNGGIGEFSVKGVKGPFHRRHHSDPLIPWDEKQSKNRNSKRSRSFVESDSRNISYATHSSHIKGKHLPWAKQDPEMLMEEIRMLEEINDKLWQKLQKAQAEVEILRKTRGDSHQLVDYQGPGFAELLGSIYYAQKERDQAVNSRLRLANQERDQTIEQLRQTVHVLGNKHLPDTDSCDDEDSIDLDLNKILDSLETTRSPPRLLHNQEALLASVHKARVSKQHQLTKEFNTLLHERNTAIEKTKLLEQEVVLWSRNGSSWKETCEDWEANLKETVRQATEDRDSAMSKYWELAALFRDQQNITTHTDNQQLSSEQHTVQSTSNKQSDLEAEVKRLEDVLKQESSARYRAQTKCQRLEGLVNVLQKKVNGLTVGLAV</sequence>
<evidence type="ECO:0000256" key="1">
    <source>
        <dbReference type="SAM" id="MobiDB-lite"/>
    </source>
</evidence>
<accession>A0ABM1T0G3</accession>
<reference evidence="3" key="1">
    <citation type="submission" date="2025-08" db="UniProtKB">
        <authorList>
            <consortium name="RefSeq"/>
        </authorList>
    </citation>
    <scope>IDENTIFICATION</scope>
    <source>
        <tissue evidence="3">Muscle</tissue>
    </source>
</reference>
<dbReference type="PANTHER" id="PTHR22089">
    <property type="entry name" value="MIRROR-IMAGE POLYDACTYLY GENE 1 PROTEIN"/>
    <property type="match status" value="1"/>
</dbReference>
<feature type="compositionally biased region" description="Polar residues" evidence="1">
    <location>
        <begin position="133"/>
        <end position="145"/>
    </location>
</feature>